<dbReference type="GO" id="GO:0050660">
    <property type="term" value="F:flavin adenine dinucleotide binding"/>
    <property type="evidence" value="ECO:0007669"/>
    <property type="project" value="InterPro"/>
</dbReference>
<dbReference type="PANTHER" id="PTHR11552">
    <property type="entry name" value="GLUCOSE-METHANOL-CHOLINE GMC OXIDOREDUCTASE"/>
    <property type="match status" value="1"/>
</dbReference>
<dbReference type="AlphaFoldDB" id="A0A2H3UAI4"/>
<dbReference type="Gene3D" id="3.50.50.60">
    <property type="entry name" value="FAD/NAD(P)-binding domain"/>
    <property type="match status" value="1"/>
</dbReference>
<evidence type="ECO:0000256" key="1">
    <source>
        <dbReference type="ARBA" id="ARBA00010790"/>
    </source>
</evidence>
<dbReference type="VEuPathDB" id="FungiDB:FOXG_15101"/>
<dbReference type="VEuPathDB" id="FungiDB:HZS61_002586"/>
<accession>A0A2H3UAI4</accession>
<dbReference type="PANTHER" id="PTHR11552:SF80">
    <property type="entry name" value="GMC OXIDOREDUCTASE"/>
    <property type="match status" value="1"/>
</dbReference>
<dbReference type="OrthoDB" id="167809at2759"/>
<name>A0A2H3UAI4_FUSOX</name>
<reference evidence="4" key="1">
    <citation type="submission" date="2016-09" db="EMBL/GenBank/DDBJ databases">
        <authorList>
            <person name="Guldener U."/>
        </authorList>
    </citation>
    <scope>NUCLEOTIDE SEQUENCE [LARGE SCALE GENOMIC DNA]</scope>
    <source>
        <strain evidence="4">V64-1</strain>
    </source>
</reference>
<evidence type="ECO:0000313" key="3">
    <source>
        <dbReference type="EMBL" id="SCO92306.1"/>
    </source>
</evidence>
<evidence type="ECO:0000313" key="4">
    <source>
        <dbReference type="Proteomes" id="UP000219369"/>
    </source>
</evidence>
<organism evidence="3 4">
    <name type="scientific">Fusarium oxysporum</name>
    <name type="common">Fusarium vascular wilt</name>
    <dbReference type="NCBI Taxonomy" id="5507"/>
    <lineage>
        <taxon>Eukaryota</taxon>
        <taxon>Fungi</taxon>
        <taxon>Dikarya</taxon>
        <taxon>Ascomycota</taxon>
        <taxon>Pezizomycotina</taxon>
        <taxon>Sordariomycetes</taxon>
        <taxon>Hypocreomycetidae</taxon>
        <taxon>Hypocreales</taxon>
        <taxon>Nectriaceae</taxon>
        <taxon>Fusarium</taxon>
        <taxon>Fusarium oxysporum species complex</taxon>
    </lineage>
</organism>
<dbReference type="VEuPathDB" id="FungiDB:FOZG_10414"/>
<dbReference type="InterPro" id="IPR036188">
    <property type="entry name" value="FAD/NAD-bd_sf"/>
</dbReference>
<dbReference type="VEuPathDB" id="FungiDB:FOC1_g10003741"/>
<gene>
    <name evidence="3" type="ORF">FRV6_16434</name>
</gene>
<comment type="similarity">
    <text evidence="1">Belongs to the GMC oxidoreductase family.</text>
</comment>
<feature type="signal peptide" evidence="2">
    <location>
        <begin position="1"/>
        <end position="25"/>
    </location>
</feature>
<proteinExistence type="inferred from homology"/>
<keyword evidence="2" id="KW-0732">Signal</keyword>
<dbReference type="VEuPathDB" id="FungiDB:FOMG_19355"/>
<dbReference type="SUPFAM" id="SSF51905">
    <property type="entry name" value="FAD/NAD(P)-binding domain"/>
    <property type="match status" value="1"/>
</dbReference>
<evidence type="ECO:0008006" key="5">
    <source>
        <dbReference type="Google" id="ProtNLM"/>
    </source>
</evidence>
<evidence type="ECO:0000256" key="2">
    <source>
        <dbReference type="SAM" id="SignalP"/>
    </source>
</evidence>
<dbReference type="Proteomes" id="UP000219369">
    <property type="component" value="Unassembled WGS sequence"/>
</dbReference>
<dbReference type="InterPro" id="IPR012132">
    <property type="entry name" value="GMC_OxRdtase"/>
</dbReference>
<feature type="chain" id="PRO_5013897720" description="Glucose-methanol-choline oxidoreductase N-terminal domain-containing protein" evidence="2">
    <location>
        <begin position="26"/>
        <end position="177"/>
    </location>
</feature>
<dbReference type="GO" id="GO:0016491">
    <property type="term" value="F:oxidoreductase activity"/>
    <property type="evidence" value="ECO:0007669"/>
    <property type="project" value="TreeGrafter"/>
</dbReference>
<dbReference type="VEuPathDB" id="FungiDB:FOC4_g10001993"/>
<dbReference type="VEuPathDB" id="FungiDB:FOIG_07460"/>
<dbReference type="EMBL" id="FMJY01000010">
    <property type="protein sequence ID" value="SCO92306.1"/>
    <property type="molecule type" value="Genomic_DNA"/>
</dbReference>
<protein>
    <recommendedName>
        <fullName evidence="5">Glucose-methanol-choline oxidoreductase N-terminal domain-containing protein</fullName>
    </recommendedName>
</protein>
<sequence>MWFVNPWEAAFGLSSILLVASTVSALATTANSVDTYDYVIVGSGPGGGPLAVNLARAGFRTLLLEAGDDDSAAMITNAIALTNTADTTALTWTYWVRHYDDVELTKKYQHLTWRLPNGNLWVGPGSSAPAGAEIVGIQYPRGATLGGSSIVNSALTVLPANSDWDYIKNLTGDDSWK</sequence>